<sequence>MSDRYHLPHMGNTAPMMPLVMTVNHLGHFRLGVATKNKNNRIRNNRYN</sequence>
<proteinExistence type="predicted"/>
<evidence type="ECO:0000313" key="1">
    <source>
        <dbReference type="EMBL" id="BCQ37184.1"/>
    </source>
</evidence>
<dbReference type="EMBL" id="AP024329">
    <property type="protein sequence ID" value="BCQ37184.1"/>
    <property type="molecule type" value="Genomic_DNA"/>
</dbReference>
<protein>
    <submittedName>
        <fullName evidence="1">Uncharacterized protein</fullName>
    </submittedName>
</protein>
<accession>A0ABM7N6T6</accession>
<reference evidence="1 2" key="1">
    <citation type="submission" date="2021-01" db="EMBL/GenBank/DDBJ databases">
        <title>Complete genome sequence of Erwinia rhapontici MAFF 311153.</title>
        <authorList>
            <person name="Morohoshi T."/>
            <person name="Someya N."/>
        </authorList>
    </citation>
    <scope>NUCLEOTIDE SEQUENCE [LARGE SCALE GENOMIC DNA]</scope>
    <source>
        <strain evidence="1 2">MAFF 311153</strain>
    </source>
</reference>
<name>A0ABM7N6T6_ERWRD</name>
<evidence type="ECO:0000313" key="2">
    <source>
        <dbReference type="Proteomes" id="UP000677515"/>
    </source>
</evidence>
<gene>
    <name evidence="1" type="ORF">ERHA53_45270</name>
</gene>
<dbReference type="Proteomes" id="UP000677515">
    <property type="component" value="Chromosome"/>
</dbReference>
<organism evidence="1 2">
    <name type="scientific">Erwinia rhapontici</name>
    <name type="common">Pectobacterium rhapontici</name>
    <dbReference type="NCBI Taxonomy" id="55212"/>
    <lineage>
        <taxon>Bacteria</taxon>
        <taxon>Pseudomonadati</taxon>
        <taxon>Pseudomonadota</taxon>
        <taxon>Gammaproteobacteria</taxon>
        <taxon>Enterobacterales</taxon>
        <taxon>Erwiniaceae</taxon>
        <taxon>Erwinia</taxon>
    </lineage>
</organism>
<keyword evidence="2" id="KW-1185">Reference proteome</keyword>